<sequence>MEMFIGIGIAALLVIWVVSIYNRLVKLRNNRENAFADIDVQLKQRHDLIPQLVDTVRGYMKHENEVLTRVTEARAAAMGANTINDKIGAENMLTNALSGLKVAVEAYPDLKASSNFSNLQAEISDVENKLAAVRRYFNSATKELNNAVQTFPSNVFAGMFGFKKEPMFEIAAEDRKAHETAPKISFD</sequence>
<evidence type="ECO:0000313" key="6">
    <source>
        <dbReference type="EMBL" id="QSE99260.1"/>
    </source>
</evidence>
<evidence type="ECO:0000256" key="1">
    <source>
        <dbReference type="ARBA" id="ARBA00004167"/>
    </source>
</evidence>
<dbReference type="SUPFAM" id="SSF140478">
    <property type="entry name" value="LemA-like"/>
    <property type="match status" value="1"/>
</dbReference>
<dbReference type="KEGG" id="fuv:JR347_09275"/>
<dbReference type="InterPro" id="IPR023353">
    <property type="entry name" value="LemA-like_dom_sf"/>
</dbReference>
<dbReference type="EMBL" id="CP070608">
    <property type="protein sequence ID" value="QSE99260.1"/>
    <property type="molecule type" value="Genomic_DNA"/>
</dbReference>
<gene>
    <name evidence="6" type="ORF">JR347_09275</name>
</gene>
<dbReference type="PANTHER" id="PTHR34478">
    <property type="entry name" value="PROTEIN LEMA"/>
    <property type="match status" value="1"/>
</dbReference>
<dbReference type="Proteomes" id="UP000662783">
    <property type="component" value="Chromosome"/>
</dbReference>
<keyword evidence="4" id="KW-1133">Transmembrane helix</keyword>
<evidence type="ECO:0000256" key="5">
    <source>
        <dbReference type="ARBA" id="ARBA00023136"/>
    </source>
</evidence>
<dbReference type="Gene3D" id="1.20.1440.20">
    <property type="entry name" value="LemA-like domain"/>
    <property type="match status" value="1"/>
</dbReference>
<proteinExistence type="inferred from homology"/>
<dbReference type="InterPro" id="IPR007156">
    <property type="entry name" value="MamQ_LemA"/>
</dbReference>
<name>A0A974WMY9_9BACT</name>
<keyword evidence="7" id="KW-1185">Reference proteome</keyword>
<comment type="similarity">
    <text evidence="2">Belongs to the LemA family.</text>
</comment>
<evidence type="ECO:0000313" key="7">
    <source>
        <dbReference type="Proteomes" id="UP000662783"/>
    </source>
</evidence>
<evidence type="ECO:0000256" key="2">
    <source>
        <dbReference type="ARBA" id="ARBA00008854"/>
    </source>
</evidence>
<evidence type="ECO:0000256" key="4">
    <source>
        <dbReference type="ARBA" id="ARBA00022989"/>
    </source>
</evidence>
<dbReference type="RefSeq" id="WP_205723771.1">
    <property type="nucleotide sequence ID" value="NZ_CP070608.1"/>
</dbReference>
<keyword evidence="3" id="KW-0812">Transmembrane</keyword>
<dbReference type="Pfam" id="PF04011">
    <property type="entry name" value="LemA"/>
    <property type="match status" value="1"/>
</dbReference>
<evidence type="ECO:0000256" key="3">
    <source>
        <dbReference type="ARBA" id="ARBA00022692"/>
    </source>
</evidence>
<dbReference type="GO" id="GO:0016020">
    <property type="term" value="C:membrane"/>
    <property type="evidence" value="ECO:0007669"/>
    <property type="project" value="UniProtKB-SubCell"/>
</dbReference>
<keyword evidence="5" id="KW-0472">Membrane</keyword>
<organism evidence="6 7">
    <name type="scientific">Fulvivirga lutea</name>
    <dbReference type="NCBI Taxonomy" id="2810512"/>
    <lineage>
        <taxon>Bacteria</taxon>
        <taxon>Pseudomonadati</taxon>
        <taxon>Bacteroidota</taxon>
        <taxon>Cytophagia</taxon>
        <taxon>Cytophagales</taxon>
        <taxon>Fulvivirgaceae</taxon>
        <taxon>Fulvivirga</taxon>
    </lineage>
</organism>
<protein>
    <submittedName>
        <fullName evidence="6">LemA family protein</fullName>
    </submittedName>
</protein>
<accession>A0A974WMY9</accession>
<reference evidence="6" key="1">
    <citation type="submission" date="2021-02" db="EMBL/GenBank/DDBJ databases">
        <title>Fulvivirga sp. S481 isolated from sea water.</title>
        <authorList>
            <person name="Bae S.S."/>
            <person name="Baek K."/>
        </authorList>
    </citation>
    <scope>NUCLEOTIDE SEQUENCE</scope>
    <source>
        <strain evidence="6">S481</strain>
    </source>
</reference>
<dbReference type="AlphaFoldDB" id="A0A974WMY9"/>
<comment type="subcellular location">
    <subcellularLocation>
        <location evidence="1">Membrane</location>
        <topology evidence="1">Single-pass membrane protein</topology>
    </subcellularLocation>
</comment>
<dbReference type="PANTHER" id="PTHR34478:SF1">
    <property type="entry name" value="PROTEIN LEMA"/>
    <property type="match status" value="1"/>
</dbReference>